<dbReference type="GO" id="GO:0009277">
    <property type="term" value="C:fungal-type cell wall"/>
    <property type="evidence" value="ECO:0007669"/>
    <property type="project" value="UniProtKB-ARBA"/>
</dbReference>
<dbReference type="Proteomes" id="UP000799436">
    <property type="component" value="Unassembled WGS sequence"/>
</dbReference>
<reference evidence="6" key="1">
    <citation type="journal article" date="2020" name="Stud. Mycol.">
        <title>101 Dothideomycetes genomes: a test case for predicting lifestyles and emergence of pathogens.</title>
        <authorList>
            <person name="Haridas S."/>
            <person name="Albert R."/>
            <person name="Binder M."/>
            <person name="Bloem J."/>
            <person name="Labutti K."/>
            <person name="Salamov A."/>
            <person name="Andreopoulos B."/>
            <person name="Baker S."/>
            <person name="Barry K."/>
            <person name="Bills G."/>
            <person name="Bluhm B."/>
            <person name="Cannon C."/>
            <person name="Castanera R."/>
            <person name="Culley D."/>
            <person name="Daum C."/>
            <person name="Ezra D."/>
            <person name="Gonzalez J."/>
            <person name="Henrissat B."/>
            <person name="Kuo A."/>
            <person name="Liang C."/>
            <person name="Lipzen A."/>
            <person name="Lutzoni F."/>
            <person name="Magnuson J."/>
            <person name="Mondo S."/>
            <person name="Nolan M."/>
            <person name="Ohm R."/>
            <person name="Pangilinan J."/>
            <person name="Park H.-J."/>
            <person name="Ramirez L."/>
            <person name="Alfaro M."/>
            <person name="Sun H."/>
            <person name="Tritt A."/>
            <person name="Yoshinaga Y."/>
            <person name="Zwiers L.-H."/>
            <person name="Turgeon B."/>
            <person name="Goodwin S."/>
            <person name="Spatafora J."/>
            <person name="Crous P."/>
            <person name="Grigoriev I."/>
        </authorList>
    </citation>
    <scope>NUCLEOTIDE SEQUENCE</scope>
    <source>
        <strain evidence="6">CBS 116005</strain>
    </source>
</reference>
<dbReference type="AlphaFoldDB" id="A0A6G1LJ98"/>
<feature type="domain" description="Hyphally-regulated cell wall protein N-terminal" evidence="5">
    <location>
        <begin position="108"/>
        <end position="418"/>
    </location>
</feature>
<dbReference type="EMBL" id="ML995816">
    <property type="protein sequence ID" value="KAF2772234.1"/>
    <property type="molecule type" value="Genomic_DNA"/>
</dbReference>
<feature type="region of interest" description="Disordered" evidence="3">
    <location>
        <begin position="462"/>
        <end position="483"/>
    </location>
</feature>
<dbReference type="PANTHER" id="PTHR36578:SF1">
    <property type="entry name" value="APPLE DOMAIN-CONTAINING PROTEIN"/>
    <property type="match status" value="1"/>
</dbReference>
<keyword evidence="1 4" id="KW-0732">Signal</keyword>
<gene>
    <name evidence="6" type="ORF">EJ03DRAFT_349025</name>
</gene>
<dbReference type="InterPro" id="IPR021031">
    <property type="entry name" value="Hyphal-reg_cell_wall_N"/>
</dbReference>
<dbReference type="PROSITE" id="PS51257">
    <property type="entry name" value="PROKAR_LIPOPROTEIN"/>
    <property type="match status" value="1"/>
</dbReference>
<protein>
    <recommendedName>
        <fullName evidence="5">Hyphally-regulated cell wall protein N-terminal domain-containing protein</fullName>
    </recommendedName>
</protein>
<keyword evidence="7" id="KW-1185">Reference proteome</keyword>
<feature type="signal peptide" evidence="4">
    <location>
        <begin position="1"/>
        <end position="19"/>
    </location>
</feature>
<evidence type="ECO:0000259" key="5">
    <source>
        <dbReference type="Pfam" id="PF11765"/>
    </source>
</evidence>
<evidence type="ECO:0000256" key="4">
    <source>
        <dbReference type="SAM" id="SignalP"/>
    </source>
</evidence>
<proteinExistence type="predicted"/>
<keyword evidence="2" id="KW-0325">Glycoprotein</keyword>
<sequence length="875" mass="91021">MGLLKRAALCAAFAISACALPQQLNFDQIAAAPTIASGPSSNDDDGQQTATLYTSFIVSGPVTASATATTAANKARDIEKRSFRSLISSAVTDASPIGVCGASGQTTNITSSGSYWCSGLSTHNIFGNFINAGRLFISQTQDKYLGSASGQTSTWSGHDASNGNLQNAKKGWIQLNDYGSMSGASYNWNLRQINNNGTIQMCGRGDTGGSTYQMYSDLDLTNNGLISFEQYFNNYGNSFTIRNPTLTTSTGGANCYNNGAVRLINVNYQQVQNVYGSGCWQLGVGSTLYLQDGTGAYQNPTAGSSLPGQSIIFQDSSAVLHMDAKVYSRNSGFGAQVFGFGSGNAIEFYETISKFSYSGSTLTVTMTSGNTCNMNLGSGYSAGSFFKARNPSKHNVIGYNAVFYNGAAPSQSAPAQCSLSAPICSSLRSTLPSTTSTSSTSSIVSSSSSASTVISSTTSSTALSSSSTASSSASQTTSSPAAATTQSTSTVTSVCSFTSPSISTNTGTPYYAALATSYTTDPALTATTTSGQACPTTPEDGTYCGFINPEDPCAPQPDGYGPVPTPDTASAFLAYPSLHALASAAPTVITSQCNTQYQQVFQDLNGSVSAQSYLGLYDLEIYDATVCAAHCDATDLCTSFNIFAERDPSLNPSNNDSTAATVWGYYCPNPPSMTTFKCTLWGSFIDSSLATNTGSCREDFQVVITGSDGYDRTNETVPQDPTGSLTTSISASTSIATSTSGTSSSAVSTSSSAAAAASTSSSGTTHPWGNGHNCNGKAINAAQYSMGSRFFPGGYNPQVCSDYALAQNARNAASSGSSMCEMFNAVYLNKNGKPWGTYCTLYSTSLDDSYATYSGGKSGSDQYDCKQSWTWSLRS</sequence>
<feature type="chain" id="PRO_5026198971" description="Hyphally-regulated cell wall protein N-terminal domain-containing protein" evidence="4">
    <location>
        <begin position="20"/>
        <end position="875"/>
    </location>
</feature>
<evidence type="ECO:0000313" key="7">
    <source>
        <dbReference type="Proteomes" id="UP000799436"/>
    </source>
</evidence>
<dbReference type="OrthoDB" id="271448at2759"/>
<accession>A0A6G1LJ98</accession>
<evidence type="ECO:0000256" key="3">
    <source>
        <dbReference type="SAM" id="MobiDB-lite"/>
    </source>
</evidence>
<evidence type="ECO:0000256" key="2">
    <source>
        <dbReference type="ARBA" id="ARBA00023180"/>
    </source>
</evidence>
<dbReference type="Pfam" id="PF11765">
    <property type="entry name" value="Hyphal_reg_CWP"/>
    <property type="match status" value="1"/>
</dbReference>
<evidence type="ECO:0000313" key="6">
    <source>
        <dbReference type="EMBL" id="KAF2772234.1"/>
    </source>
</evidence>
<evidence type="ECO:0000256" key="1">
    <source>
        <dbReference type="ARBA" id="ARBA00022729"/>
    </source>
</evidence>
<organism evidence="6 7">
    <name type="scientific">Teratosphaeria nubilosa</name>
    <dbReference type="NCBI Taxonomy" id="161662"/>
    <lineage>
        <taxon>Eukaryota</taxon>
        <taxon>Fungi</taxon>
        <taxon>Dikarya</taxon>
        <taxon>Ascomycota</taxon>
        <taxon>Pezizomycotina</taxon>
        <taxon>Dothideomycetes</taxon>
        <taxon>Dothideomycetidae</taxon>
        <taxon>Mycosphaerellales</taxon>
        <taxon>Teratosphaeriaceae</taxon>
        <taxon>Teratosphaeria</taxon>
    </lineage>
</organism>
<name>A0A6G1LJ98_9PEZI</name>
<dbReference type="PANTHER" id="PTHR36578">
    <property type="entry name" value="CHROMOSOME 15, WHOLE GENOME SHOTGUN SEQUENCE"/>
    <property type="match status" value="1"/>
</dbReference>
<feature type="region of interest" description="Disordered" evidence="3">
    <location>
        <begin position="708"/>
        <end position="729"/>
    </location>
</feature>